<feature type="transmembrane region" description="Helical" evidence="13">
    <location>
        <begin position="548"/>
        <end position="570"/>
    </location>
</feature>
<feature type="transmembrane region" description="Helical" evidence="13">
    <location>
        <begin position="509"/>
        <end position="527"/>
    </location>
</feature>
<dbReference type="InParanoid" id="A0A6L2PVS1"/>
<feature type="region of interest" description="Disordered" evidence="12">
    <location>
        <begin position="1"/>
        <end position="23"/>
    </location>
</feature>
<dbReference type="InterPro" id="IPR005821">
    <property type="entry name" value="Ion_trans_dom"/>
</dbReference>
<dbReference type="PANTHER" id="PTHR47143:SF1">
    <property type="entry name" value="ION_TRANS DOMAIN-CONTAINING PROTEIN"/>
    <property type="match status" value="1"/>
</dbReference>
<keyword evidence="9 13" id="KW-0472">Membrane</keyword>
<feature type="transmembrane region" description="Helical" evidence="13">
    <location>
        <begin position="486"/>
        <end position="503"/>
    </location>
</feature>
<evidence type="ECO:0000256" key="6">
    <source>
        <dbReference type="ARBA" id="ARBA00022989"/>
    </source>
</evidence>
<feature type="domain" description="Ion transport" evidence="14">
    <location>
        <begin position="451"/>
        <end position="648"/>
    </location>
</feature>
<accession>A0A6L2PVS1</accession>
<evidence type="ECO:0000256" key="9">
    <source>
        <dbReference type="ARBA" id="ARBA00023136"/>
    </source>
</evidence>
<evidence type="ECO:0000256" key="11">
    <source>
        <dbReference type="ARBA" id="ARBA00023303"/>
    </source>
</evidence>
<sequence length="724" mass="82040">MGDNMEEEAASGPSHQVERTAAATEEKLEQRCVTFFDSSEHRRIEAAKFQTEIQANDYQNGDKMKYYGWKTIDKAGLLGDLAKLSKFLKEPGTEVNAPDNEGNTALHNAVLSACQYDNAFDLLYECIDLLMRNTRVKVNMPNTKGYTAIGLTIDQNKITRRVLSMKDCTQFVKCLVESGADTNIKNRVTGLPLLHATARSGNFELLEVLLKRHKTDVNLKDNEDRTILHWWASISERKPADKHTLENCFKLLLDKHSVTKMSIDFRDISDNTALSTAVESGFWDRAVLLVNKGADIIVFEQVSPILSEANKSLLEGILDDCLESNGEPVTSKKCKLTYKDQLLEKILSRMADGPQLRDLLKHPVVETFLSLKWQQIKKPYFLNVAFYIIFLLTLSAHILLSESSNTLSKGYSANDTNASLSFSDRNKMHKIHGTIYRTVARASTTGDGSPRWLWVCLMISLFALTIKEIFQLVVYGKMYIKSREKWLEILLIVVTFVSCSTLVENTDIKLHFSVVAIVLGWVQLLLLSGRMPLLSLQLEMLKTFSWAFLQYMASYVILLVAFAFGFYILFKGNVDLDGTDFFAYPFLSLLKTIVMFAGEFEASELSFDHLPGTSHVIFLLFVFLVTIILLNLLNGLSVDATGRVREKAETLSLVATVRLIARIETVLYALPRFMVPKKLRRLSIVFYPNIPKSIEPTVIRSLLRIITNRRRESKKRKSKVSQEN</sequence>
<evidence type="ECO:0000256" key="1">
    <source>
        <dbReference type="ARBA" id="ARBA00004141"/>
    </source>
</evidence>
<evidence type="ECO:0000259" key="14">
    <source>
        <dbReference type="Pfam" id="PF00520"/>
    </source>
</evidence>
<gene>
    <name evidence="15" type="ORF">Cfor_02110</name>
</gene>
<keyword evidence="11" id="KW-0407">Ion channel</keyword>
<evidence type="ECO:0000313" key="16">
    <source>
        <dbReference type="Proteomes" id="UP000502823"/>
    </source>
</evidence>
<feature type="transmembrane region" description="Helical" evidence="13">
    <location>
        <begin position="380"/>
        <end position="400"/>
    </location>
</feature>
<keyword evidence="16" id="KW-1185">Reference proteome</keyword>
<keyword evidence="10" id="KW-0325">Glycoprotein</keyword>
<keyword evidence="6 13" id="KW-1133">Transmembrane helix</keyword>
<dbReference type="AlphaFoldDB" id="A0A6L2PVS1"/>
<dbReference type="Pfam" id="PF12796">
    <property type="entry name" value="Ank_2"/>
    <property type="match status" value="1"/>
</dbReference>
<dbReference type="Gene3D" id="1.25.40.20">
    <property type="entry name" value="Ankyrin repeat-containing domain"/>
    <property type="match status" value="2"/>
</dbReference>
<feature type="transmembrane region" description="Helical" evidence="13">
    <location>
        <begin position="612"/>
        <end position="633"/>
    </location>
</feature>
<evidence type="ECO:0000256" key="3">
    <source>
        <dbReference type="ARBA" id="ARBA00022606"/>
    </source>
</evidence>
<comment type="subcellular location">
    <subcellularLocation>
        <location evidence="1">Membrane</location>
        <topology evidence="1">Multi-pass membrane protein</topology>
    </subcellularLocation>
</comment>
<keyword evidence="5" id="KW-0677">Repeat</keyword>
<evidence type="ECO:0000256" key="4">
    <source>
        <dbReference type="ARBA" id="ARBA00022692"/>
    </source>
</evidence>
<organism evidence="15 16">
    <name type="scientific">Coptotermes formosanus</name>
    <name type="common">Formosan subterranean termite</name>
    <dbReference type="NCBI Taxonomy" id="36987"/>
    <lineage>
        <taxon>Eukaryota</taxon>
        <taxon>Metazoa</taxon>
        <taxon>Ecdysozoa</taxon>
        <taxon>Arthropoda</taxon>
        <taxon>Hexapoda</taxon>
        <taxon>Insecta</taxon>
        <taxon>Pterygota</taxon>
        <taxon>Neoptera</taxon>
        <taxon>Polyneoptera</taxon>
        <taxon>Dictyoptera</taxon>
        <taxon>Blattodea</taxon>
        <taxon>Blattoidea</taxon>
        <taxon>Termitoidae</taxon>
        <taxon>Rhinotermitidae</taxon>
        <taxon>Coptotermes</taxon>
    </lineage>
</organism>
<evidence type="ECO:0000256" key="5">
    <source>
        <dbReference type="ARBA" id="ARBA00022737"/>
    </source>
</evidence>
<evidence type="ECO:0000256" key="2">
    <source>
        <dbReference type="ARBA" id="ARBA00022448"/>
    </source>
</evidence>
<keyword evidence="2" id="KW-0813">Transport</keyword>
<evidence type="ECO:0000256" key="10">
    <source>
        <dbReference type="ARBA" id="ARBA00023180"/>
    </source>
</evidence>
<dbReference type="Proteomes" id="UP000502823">
    <property type="component" value="Unassembled WGS sequence"/>
</dbReference>
<dbReference type="PANTHER" id="PTHR47143">
    <property type="entry name" value="TRANSIENT RECEPTOR POTENTIAL CATION CHANNEL PROTEIN PAINLESS"/>
    <property type="match status" value="1"/>
</dbReference>
<protein>
    <recommendedName>
        <fullName evidence="14">Ion transport domain-containing protein</fullName>
    </recommendedName>
</protein>
<proteinExistence type="predicted"/>
<dbReference type="GO" id="GO:0034703">
    <property type="term" value="C:cation channel complex"/>
    <property type="evidence" value="ECO:0007669"/>
    <property type="project" value="UniProtKB-ARBA"/>
</dbReference>
<keyword evidence="3" id="KW-0716">Sensory transduction</keyword>
<dbReference type="Pfam" id="PF00520">
    <property type="entry name" value="Ion_trans"/>
    <property type="match status" value="1"/>
</dbReference>
<dbReference type="InterPro" id="IPR002110">
    <property type="entry name" value="Ankyrin_rpt"/>
</dbReference>
<dbReference type="SMART" id="SM00248">
    <property type="entry name" value="ANK"/>
    <property type="match status" value="4"/>
</dbReference>
<dbReference type="InterPro" id="IPR036770">
    <property type="entry name" value="Ankyrin_rpt-contain_sf"/>
</dbReference>
<evidence type="ECO:0000313" key="15">
    <source>
        <dbReference type="EMBL" id="GFG36701.1"/>
    </source>
</evidence>
<dbReference type="InterPro" id="IPR052076">
    <property type="entry name" value="TRP_cation_channel"/>
</dbReference>
<reference evidence="16" key="1">
    <citation type="submission" date="2020-01" db="EMBL/GenBank/DDBJ databases">
        <title>Draft genome sequence of the Termite Coptotermes fromosanus.</title>
        <authorList>
            <person name="Itakura S."/>
            <person name="Yosikawa Y."/>
            <person name="Umezawa K."/>
        </authorList>
    </citation>
    <scope>NUCLEOTIDE SEQUENCE [LARGE SCALE GENOMIC DNA]</scope>
</reference>
<feature type="transmembrane region" description="Helical" evidence="13">
    <location>
        <begin position="452"/>
        <end position="474"/>
    </location>
</feature>
<evidence type="ECO:0000256" key="13">
    <source>
        <dbReference type="SAM" id="Phobius"/>
    </source>
</evidence>
<feature type="transmembrane region" description="Helical" evidence="13">
    <location>
        <begin position="582"/>
        <end position="600"/>
    </location>
</feature>
<dbReference type="GO" id="GO:0005216">
    <property type="term" value="F:monoatomic ion channel activity"/>
    <property type="evidence" value="ECO:0007669"/>
    <property type="project" value="InterPro"/>
</dbReference>
<evidence type="ECO:0000256" key="7">
    <source>
        <dbReference type="ARBA" id="ARBA00023043"/>
    </source>
</evidence>
<keyword evidence="8" id="KW-0406">Ion transport</keyword>
<comment type="caution">
    <text evidence="15">The sequence shown here is derived from an EMBL/GenBank/DDBJ whole genome shotgun (WGS) entry which is preliminary data.</text>
</comment>
<evidence type="ECO:0000256" key="12">
    <source>
        <dbReference type="SAM" id="MobiDB-lite"/>
    </source>
</evidence>
<dbReference type="EMBL" id="BLKM01009475">
    <property type="protein sequence ID" value="GFG36701.1"/>
    <property type="molecule type" value="Genomic_DNA"/>
</dbReference>
<keyword evidence="7" id="KW-0040">ANK repeat</keyword>
<name>A0A6L2PVS1_COPFO</name>
<dbReference type="SUPFAM" id="SSF48403">
    <property type="entry name" value="Ankyrin repeat"/>
    <property type="match status" value="1"/>
</dbReference>
<evidence type="ECO:0000256" key="8">
    <source>
        <dbReference type="ARBA" id="ARBA00023065"/>
    </source>
</evidence>
<dbReference type="OrthoDB" id="2157354at2759"/>
<keyword evidence="4 13" id="KW-0812">Transmembrane</keyword>